<reference evidence="1" key="2">
    <citation type="submission" date="2020-09" db="EMBL/GenBank/DDBJ databases">
        <authorList>
            <person name="Sun Q."/>
            <person name="Zhou Y."/>
        </authorList>
    </citation>
    <scope>NUCLEOTIDE SEQUENCE</scope>
    <source>
        <strain evidence="1">CGMCC 1.15448</strain>
    </source>
</reference>
<organism evidence="1 2">
    <name type="scientific">Puia dinghuensis</name>
    <dbReference type="NCBI Taxonomy" id="1792502"/>
    <lineage>
        <taxon>Bacteria</taxon>
        <taxon>Pseudomonadati</taxon>
        <taxon>Bacteroidota</taxon>
        <taxon>Chitinophagia</taxon>
        <taxon>Chitinophagales</taxon>
        <taxon>Chitinophagaceae</taxon>
        <taxon>Puia</taxon>
    </lineage>
</organism>
<name>A0A8J2XWF9_9BACT</name>
<sequence length="154" mass="17643">MKNEHINHLNTEIISFENRQSLQQQLEMLGLGNSSDIFKTATHPFNLLNSGDPPVRGMLMFDTSSDVDRMYTFVVAQSEMNAWYIQSIEAAGFIRSVQHPEGILGDAISYNVQKQALPHKDQIIKDIDEATKIQGIRNRFKTVKCVEKRKHRKL</sequence>
<keyword evidence="2" id="KW-1185">Reference proteome</keyword>
<dbReference type="Proteomes" id="UP000607559">
    <property type="component" value="Unassembled WGS sequence"/>
</dbReference>
<dbReference type="RefSeq" id="WP_188938298.1">
    <property type="nucleotide sequence ID" value="NZ_BMJC01000009.1"/>
</dbReference>
<dbReference type="EMBL" id="BMJC01000009">
    <property type="protein sequence ID" value="GGB26144.1"/>
    <property type="molecule type" value="Genomic_DNA"/>
</dbReference>
<evidence type="ECO:0000313" key="2">
    <source>
        <dbReference type="Proteomes" id="UP000607559"/>
    </source>
</evidence>
<protein>
    <submittedName>
        <fullName evidence="1">Uncharacterized protein</fullName>
    </submittedName>
</protein>
<dbReference type="AlphaFoldDB" id="A0A8J2XWF9"/>
<evidence type="ECO:0000313" key="1">
    <source>
        <dbReference type="EMBL" id="GGB26144.1"/>
    </source>
</evidence>
<accession>A0A8J2XWF9</accession>
<comment type="caution">
    <text evidence="1">The sequence shown here is derived from an EMBL/GenBank/DDBJ whole genome shotgun (WGS) entry which is preliminary data.</text>
</comment>
<proteinExistence type="predicted"/>
<reference evidence="1" key="1">
    <citation type="journal article" date="2014" name="Int. J. Syst. Evol. Microbiol.">
        <title>Complete genome sequence of Corynebacterium casei LMG S-19264T (=DSM 44701T), isolated from a smear-ripened cheese.</title>
        <authorList>
            <consortium name="US DOE Joint Genome Institute (JGI-PGF)"/>
            <person name="Walter F."/>
            <person name="Albersmeier A."/>
            <person name="Kalinowski J."/>
            <person name="Ruckert C."/>
        </authorList>
    </citation>
    <scope>NUCLEOTIDE SEQUENCE</scope>
    <source>
        <strain evidence="1">CGMCC 1.15448</strain>
    </source>
</reference>
<gene>
    <name evidence="1" type="ORF">GCM10011511_57650</name>
</gene>